<feature type="binding site" evidence="8">
    <location>
        <position position="10"/>
    </location>
    <ligand>
        <name>a divalent metal cation</name>
        <dbReference type="ChEBI" id="CHEBI:60240"/>
    </ligand>
</feature>
<dbReference type="GO" id="GO:0019288">
    <property type="term" value="P:isopentenyl diphosphate biosynthetic process, methylerythritol 4-phosphate pathway"/>
    <property type="evidence" value="ECO:0007669"/>
    <property type="project" value="UniProtKB-UniRule"/>
</dbReference>
<dbReference type="GO" id="GO:0016114">
    <property type="term" value="P:terpenoid biosynthetic process"/>
    <property type="evidence" value="ECO:0007669"/>
    <property type="project" value="InterPro"/>
</dbReference>
<evidence type="ECO:0000256" key="2">
    <source>
        <dbReference type="ARBA" id="ARBA00004709"/>
    </source>
</evidence>
<sequence length="159" mass="17575">MKIRVGMGFDVHELEEGRDFWLGGIKLPASKGAVGHSDADVLIHAICDALLGAANLRDIGFHFANTDNRWKGMDSKFFLKEVTNMLHEKGWRIGNVDCTICLERPKVNPHIDEMKKVLAPLMNISEDDVSIKATTNEKLGYVGREEGVNASAVALITKE</sequence>
<feature type="binding site" evidence="8">
    <location>
        <begin position="10"/>
        <end position="12"/>
    </location>
    <ligand>
        <name>4-CDP-2-C-methyl-D-erythritol 2-phosphate</name>
        <dbReference type="ChEBI" id="CHEBI:57919"/>
    </ligand>
</feature>
<evidence type="ECO:0000259" key="10">
    <source>
        <dbReference type="Pfam" id="PF02542"/>
    </source>
</evidence>
<dbReference type="PANTHER" id="PTHR43181">
    <property type="entry name" value="2-C-METHYL-D-ERYTHRITOL 2,4-CYCLODIPHOSPHATE SYNTHASE, CHLOROPLASTIC"/>
    <property type="match status" value="1"/>
</dbReference>
<comment type="catalytic activity">
    <reaction evidence="1 8 9">
        <text>4-CDP-2-C-methyl-D-erythritol 2-phosphate = 2-C-methyl-D-erythritol 2,4-cyclic diphosphate + CMP</text>
        <dbReference type="Rhea" id="RHEA:23864"/>
        <dbReference type="ChEBI" id="CHEBI:57919"/>
        <dbReference type="ChEBI" id="CHEBI:58483"/>
        <dbReference type="ChEBI" id="CHEBI:60377"/>
        <dbReference type="EC" id="4.6.1.12"/>
    </reaction>
</comment>
<evidence type="ECO:0000256" key="8">
    <source>
        <dbReference type="HAMAP-Rule" id="MF_00107"/>
    </source>
</evidence>
<dbReference type="NCBIfam" id="TIGR00151">
    <property type="entry name" value="ispF"/>
    <property type="match status" value="1"/>
</dbReference>
<comment type="caution">
    <text evidence="8">Lacks conserved residue(s) required for the propagation of feature annotation.</text>
</comment>
<comment type="cofactor">
    <cofactor evidence="8">
        <name>a divalent metal cation</name>
        <dbReference type="ChEBI" id="CHEBI:60240"/>
    </cofactor>
    <text evidence="8">Binds 1 divalent metal cation per subunit.</text>
</comment>
<gene>
    <name evidence="8" type="primary">ispF</name>
    <name evidence="11" type="ORF">SAMN05660236_3483</name>
</gene>
<dbReference type="UniPathway" id="UPA00056">
    <property type="reaction ID" value="UER00095"/>
</dbReference>
<evidence type="ECO:0000313" key="11">
    <source>
        <dbReference type="EMBL" id="SKC76885.1"/>
    </source>
</evidence>
<feature type="binding site" evidence="8">
    <location>
        <begin position="36"/>
        <end position="37"/>
    </location>
    <ligand>
        <name>4-CDP-2-C-methyl-D-erythritol 2-phosphate</name>
        <dbReference type="ChEBI" id="CHEBI:57919"/>
    </ligand>
</feature>
<keyword evidence="5 8" id="KW-0479">Metal-binding</keyword>
<comment type="subunit">
    <text evidence="8">Homotrimer.</text>
</comment>
<dbReference type="AlphaFoldDB" id="A0A1T5LM25"/>
<dbReference type="InterPro" id="IPR036571">
    <property type="entry name" value="MECDP_synthase_sf"/>
</dbReference>
<dbReference type="GO" id="GO:0008685">
    <property type="term" value="F:2-C-methyl-D-erythritol 2,4-cyclodiphosphate synthase activity"/>
    <property type="evidence" value="ECO:0007669"/>
    <property type="project" value="UniProtKB-UniRule"/>
</dbReference>
<dbReference type="STRING" id="688867.SAMN05660236_3483"/>
<evidence type="ECO:0000256" key="1">
    <source>
        <dbReference type="ARBA" id="ARBA00000200"/>
    </source>
</evidence>
<dbReference type="SUPFAM" id="SSF69765">
    <property type="entry name" value="IpsF-like"/>
    <property type="match status" value="1"/>
</dbReference>
<evidence type="ECO:0000256" key="4">
    <source>
        <dbReference type="ARBA" id="ARBA00012579"/>
    </source>
</evidence>
<accession>A0A1T5LM25</accession>
<evidence type="ECO:0000256" key="6">
    <source>
        <dbReference type="ARBA" id="ARBA00023229"/>
    </source>
</evidence>
<dbReference type="CDD" id="cd00554">
    <property type="entry name" value="MECDP_synthase"/>
    <property type="match status" value="1"/>
</dbReference>
<protein>
    <recommendedName>
        <fullName evidence="4 8">2-C-methyl-D-erythritol 2,4-cyclodiphosphate synthase</fullName>
        <shortName evidence="8">MECDP-synthase</shortName>
        <shortName evidence="8">MECPP-synthase</shortName>
        <shortName evidence="8">MECPS</shortName>
        <ecNumber evidence="4 8">4.6.1.12</ecNumber>
    </recommendedName>
</protein>
<dbReference type="EC" id="4.6.1.12" evidence="4 8"/>
<evidence type="ECO:0000256" key="9">
    <source>
        <dbReference type="RuleBase" id="RU004395"/>
    </source>
</evidence>
<feature type="domain" description="2-C-methyl-D-erythritol 2,4-cyclodiphosphate synthase" evidence="10">
    <location>
        <begin position="3"/>
        <end position="156"/>
    </location>
</feature>
<feature type="site" description="Transition state stabilizer" evidence="8">
    <location>
        <position position="36"/>
    </location>
</feature>
<dbReference type="PROSITE" id="PS01350">
    <property type="entry name" value="ISPF"/>
    <property type="match status" value="1"/>
</dbReference>
<comment type="function">
    <text evidence="8">Involved in the biosynthesis of isopentenyl diphosphate (IPP) and dimethylallyl diphosphate (DMAPP), two major building blocks of isoprenoid compounds. Catalyzes the conversion of 4-diphosphocytidyl-2-C-methyl-D-erythritol 2-phosphate (CDP-ME2P) to 2-C-methyl-D-erythritol 2,4-cyclodiphosphate (ME-CPP) with a corresponding release of cytidine 5-monophosphate (CMP).</text>
</comment>
<dbReference type="GO" id="GO:0046872">
    <property type="term" value="F:metal ion binding"/>
    <property type="evidence" value="ECO:0007669"/>
    <property type="project" value="UniProtKB-KW"/>
</dbReference>
<dbReference type="InterPro" id="IPR003526">
    <property type="entry name" value="MECDP_synthase"/>
</dbReference>
<dbReference type="HAMAP" id="MF_00107">
    <property type="entry name" value="IspF"/>
    <property type="match status" value="1"/>
</dbReference>
<feature type="binding site" evidence="8">
    <location>
        <position position="44"/>
    </location>
    <ligand>
        <name>a divalent metal cation</name>
        <dbReference type="ChEBI" id="CHEBI:60240"/>
    </ligand>
</feature>
<keyword evidence="12" id="KW-1185">Reference proteome</keyword>
<feature type="binding site" evidence="8">
    <location>
        <begin position="63"/>
        <end position="67"/>
    </location>
    <ligand>
        <name>4-CDP-2-C-methyl-D-erythritol 2-phosphate</name>
        <dbReference type="ChEBI" id="CHEBI:57919"/>
    </ligand>
</feature>
<feature type="binding site" evidence="8">
    <location>
        <begin position="58"/>
        <end position="60"/>
    </location>
    <ligand>
        <name>4-CDP-2-C-methyl-D-erythritol 2-phosphate</name>
        <dbReference type="ChEBI" id="CHEBI:57919"/>
    </ligand>
</feature>
<keyword evidence="6 8" id="KW-0414">Isoprene biosynthesis</keyword>
<dbReference type="OrthoDB" id="9804336at2"/>
<feature type="binding site" evidence="8">
    <location>
        <position position="144"/>
    </location>
    <ligand>
        <name>4-CDP-2-C-methyl-D-erythritol 2-phosphate</name>
        <dbReference type="ChEBI" id="CHEBI:57919"/>
    </ligand>
</feature>
<feature type="binding site" evidence="8">
    <location>
        <position position="12"/>
    </location>
    <ligand>
        <name>a divalent metal cation</name>
        <dbReference type="ChEBI" id="CHEBI:60240"/>
    </ligand>
</feature>
<feature type="binding site" evidence="8">
    <location>
        <begin position="134"/>
        <end position="137"/>
    </location>
    <ligand>
        <name>4-CDP-2-C-methyl-D-erythritol 2-phosphate</name>
        <dbReference type="ChEBI" id="CHEBI:57919"/>
    </ligand>
</feature>
<proteinExistence type="inferred from homology"/>
<evidence type="ECO:0000256" key="7">
    <source>
        <dbReference type="ARBA" id="ARBA00023239"/>
    </source>
</evidence>
<dbReference type="InterPro" id="IPR020555">
    <property type="entry name" value="MECDP_synthase_CS"/>
</dbReference>
<evidence type="ECO:0000313" key="12">
    <source>
        <dbReference type="Proteomes" id="UP000190961"/>
    </source>
</evidence>
<comment type="similarity">
    <text evidence="3 8 9">Belongs to the IspF family.</text>
</comment>
<dbReference type="Pfam" id="PF02542">
    <property type="entry name" value="YgbB"/>
    <property type="match status" value="1"/>
</dbReference>
<evidence type="ECO:0000256" key="3">
    <source>
        <dbReference type="ARBA" id="ARBA00008480"/>
    </source>
</evidence>
<feature type="site" description="Transition state stabilizer" evidence="8">
    <location>
        <position position="135"/>
    </location>
</feature>
<reference evidence="11 12" key="1">
    <citation type="submission" date="2017-02" db="EMBL/GenBank/DDBJ databases">
        <authorList>
            <person name="Peterson S.W."/>
        </authorList>
    </citation>
    <scope>NUCLEOTIDE SEQUENCE [LARGE SCALE GENOMIC DNA]</scope>
    <source>
        <strain evidence="11 12">DSM 25262</strain>
    </source>
</reference>
<keyword evidence="7 8" id="KW-0456">Lyase</keyword>
<name>A0A1T5LM25_9BACT</name>
<organism evidence="11 12">
    <name type="scientific">Ohtaekwangia koreensis</name>
    <dbReference type="NCBI Taxonomy" id="688867"/>
    <lineage>
        <taxon>Bacteria</taxon>
        <taxon>Pseudomonadati</taxon>
        <taxon>Bacteroidota</taxon>
        <taxon>Cytophagia</taxon>
        <taxon>Cytophagales</taxon>
        <taxon>Fulvivirgaceae</taxon>
        <taxon>Ohtaekwangia</taxon>
    </lineage>
</organism>
<evidence type="ECO:0000256" key="5">
    <source>
        <dbReference type="ARBA" id="ARBA00022723"/>
    </source>
</evidence>
<dbReference type="Gene3D" id="3.30.1330.50">
    <property type="entry name" value="2-C-methyl-D-erythritol 2,4-cyclodiphosphate synthase"/>
    <property type="match status" value="1"/>
</dbReference>
<dbReference type="PANTHER" id="PTHR43181:SF1">
    <property type="entry name" value="2-C-METHYL-D-ERYTHRITOL 2,4-CYCLODIPHOSPHATE SYNTHASE, CHLOROPLASTIC"/>
    <property type="match status" value="1"/>
</dbReference>
<comment type="pathway">
    <text evidence="2 8">Isoprenoid biosynthesis; isopentenyl diphosphate biosynthesis via DXP pathway; isopentenyl diphosphate from 1-deoxy-D-xylulose 5-phosphate: step 4/6.</text>
</comment>
<dbReference type="RefSeq" id="WP_079687999.1">
    <property type="nucleotide sequence ID" value="NZ_FUZU01000002.1"/>
</dbReference>
<dbReference type="EMBL" id="FUZU01000002">
    <property type="protein sequence ID" value="SKC76885.1"/>
    <property type="molecule type" value="Genomic_DNA"/>
</dbReference>
<dbReference type="Proteomes" id="UP000190961">
    <property type="component" value="Unassembled WGS sequence"/>
</dbReference>
<dbReference type="FunFam" id="3.30.1330.50:FF:000001">
    <property type="entry name" value="2-C-methyl-D-erythritol 2,4-cyclodiphosphate synthase"/>
    <property type="match status" value="1"/>
</dbReference>